<keyword evidence="4" id="KW-1185">Reference proteome</keyword>
<comment type="caution">
    <text evidence="3">The sequence shown here is derived from an EMBL/GenBank/DDBJ whole genome shotgun (WGS) entry which is preliminary data.</text>
</comment>
<dbReference type="OrthoDB" id="3945612at2759"/>
<evidence type="ECO:0000256" key="2">
    <source>
        <dbReference type="SAM" id="Phobius"/>
    </source>
</evidence>
<feature type="compositionally biased region" description="Polar residues" evidence="1">
    <location>
        <begin position="134"/>
        <end position="150"/>
    </location>
</feature>
<keyword evidence="2" id="KW-0812">Transmembrane</keyword>
<keyword evidence="2" id="KW-1133">Transmembrane helix</keyword>
<evidence type="ECO:0000313" key="3">
    <source>
        <dbReference type="EMBL" id="PWW74481.1"/>
    </source>
</evidence>
<feature type="compositionally biased region" description="Low complexity" evidence="1">
    <location>
        <begin position="151"/>
        <end position="166"/>
    </location>
</feature>
<dbReference type="AlphaFoldDB" id="A0A317SMT6"/>
<accession>A0A317SMT6</accession>
<protein>
    <submittedName>
        <fullName evidence="3">Uncharacterized protein</fullName>
    </submittedName>
</protein>
<dbReference type="Proteomes" id="UP000246991">
    <property type="component" value="Unassembled WGS sequence"/>
</dbReference>
<dbReference type="EMBL" id="PYWC01000061">
    <property type="protein sequence ID" value="PWW74481.1"/>
    <property type="molecule type" value="Genomic_DNA"/>
</dbReference>
<evidence type="ECO:0000256" key="1">
    <source>
        <dbReference type="SAM" id="MobiDB-lite"/>
    </source>
</evidence>
<gene>
    <name evidence="3" type="ORF">C7212DRAFT_358937</name>
</gene>
<feature type="transmembrane region" description="Helical" evidence="2">
    <location>
        <begin position="194"/>
        <end position="221"/>
    </location>
</feature>
<evidence type="ECO:0000313" key="4">
    <source>
        <dbReference type="Proteomes" id="UP000246991"/>
    </source>
</evidence>
<feature type="region of interest" description="Disordered" evidence="1">
    <location>
        <begin position="119"/>
        <end position="176"/>
    </location>
</feature>
<proteinExistence type="predicted"/>
<keyword evidence="2" id="KW-0472">Membrane</keyword>
<reference evidence="3 4" key="1">
    <citation type="submission" date="2018-03" db="EMBL/GenBank/DDBJ databases">
        <title>Genomes of Pezizomycetes fungi and the evolution of truffles.</title>
        <authorList>
            <person name="Murat C."/>
            <person name="Payen T."/>
            <person name="Noel B."/>
            <person name="Kuo A."/>
            <person name="Martin F.M."/>
        </authorList>
    </citation>
    <scope>NUCLEOTIDE SEQUENCE [LARGE SCALE GENOMIC DNA]</scope>
    <source>
        <strain evidence="3">091103-1</strain>
    </source>
</reference>
<dbReference type="STRING" id="42249.A0A317SMT6"/>
<organism evidence="3 4">
    <name type="scientific">Tuber magnatum</name>
    <name type="common">white Piedmont truffle</name>
    <dbReference type="NCBI Taxonomy" id="42249"/>
    <lineage>
        <taxon>Eukaryota</taxon>
        <taxon>Fungi</taxon>
        <taxon>Dikarya</taxon>
        <taxon>Ascomycota</taxon>
        <taxon>Pezizomycotina</taxon>
        <taxon>Pezizomycetes</taxon>
        <taxon>Pezizales</taxon>
        <taxon>Tuberaceae</taxon>
        <taxon>Tuber</taxon>
    </lineage>
</organism>
<sequence length="319" mass="33347">MCAYASDAGLLWCCDPHDEYVSACSPGPGRLTTNEPAVNRYCWGGTQACKGNRGGMDQIYCEKGGATWCCNKKYESCTDVQGQINVCVPKTFRNPVADGPVSLASASYTLTTILPSTIRTSTGSSTVSSTMATITRSGKGTGPSESSDSSGGTAAPITTPTADGPGEAVREPTPPINTSQAIETSIADSQQQSLSVGAVSGIVLGGLSGVALLCFTLYFLGKRREKLKVSRGEDVKEQEIVRNRTWSDKETFVGAEVRSYTVTKWDSQIGSGGGRPGHWSAGRGPSVWGTTIVNGMSELEADVPVSEMPAGTCSGSKLK</sequence>
<feature type="compositionally biased region" description="Low complexity" evidence="1">
    <location>
        <begin position="119"/>
        <end position="133"/>
    </location>
</feature>
<name>A0A317SMT6_9PEZI</name>